<dbReference type="PANTHER" id="PTHR12461:SF105">
    <property type="entry name" value="HYPOXIA-INDUCIBLE FACTOR 1-ALPHA INHIBITOR"/>
    <property type="match status" value="1"/>
</dbReference>
<dbReference type="Proteomes" id="UP000824890">
    <property type="component" value="Unassembled WGS sequence"/>
</dbReference>
<name>A0ABQ8AGP0_BRANA</name>
<organism evidence="4 5">
    <name type="scientific">Brassica napus</name>
    <name type="common">Rape</name>
    <dbReference type="NCBI Taxonomy" id="3708"/>
    <lineage>
        <taxon>Eukaryota</taxon>
        <taxon>Viridiplantae</taxon>
        <taxon>Streptophyta</taxon>
        <taxon>Embryophyta</taxon>
        <taxon>Tracheophyta</taxon>
        <taxon>Spermatophyta</taxon>
        <taxon>Magnoliopsida</taxon>
        <taxon>eudicotyledons</taxon>
        <taxon>Gunneridae</taxon>
        <taxon>Pentapetalae</taxon>
        <taxon>rosids</taxon>
        <taxon>malvids</taxon>
        <taxon>Brassicales</taxon>
        <taxon>Brassicaceae</taxon>
        <taxon>Brassiceae</taxon>
        <taxon>Brassica</taxon>
    </lineage>
</organism>
<evidence type="ECO:0000313" key="5">
    <source>
        <dbReference type="Proteomes" id="UP000824890"/>
    </source>
</evidence>
<comment type="caution">
    <text evidence="4">The sequence shown here is derived from an EMBL/GenBank/DDBJ whole genome shotgun (WGS) entry which is preliminary data.</text>
</comment>
<dbReference type="Pfam" id="PF13621">
    <property type="entry name" value="Cupin_8"/>
    <property type="match status" value="1"/>
</dbReference>
<feature type="non-terminal residue" evidence="4">
    <location>
        <position position="1"/>
    </location>
</feature>
<dbReference type="InterPro" id="IPR003347">
    <property type="entry name" value="JmjC_dom"/>
</dbReference>
<sequence>VWKLMSKNRRRRSSGDGTIVGAQVMEQRQRDASMVERQGREAQKLMKRHRRRRIDFVGAFSAEDRRLCGEEAESQMTKGKRDLGHPAVRCGPSRIEPGTNQAPSRKTRYFAGYRFLGPNPPQTKPLQTQARGPILWRVVELKGNAQLEPGVQDGRHAESRLDHFCPKPCGFKFRLKVDLDNIGKTEFPKAVKLEFVHCILEEGEMMYIPPKWWHYVRSSTMSFSISFWWNKSSD</sequence>
<comment type="similarity">
    <text evidence="1">Belongs to the JARID1 histone demethylase family.</text>
</comment>
<dbReference type="EMBL" id="JAGKQM010000013">
    <property type="protein sequence ID" value="KAH0891707.1"/>
    <property type="molecule type" value="Genomic_DNA"/>
</dbReference>
<dbReference type="InterPro" id="IPR041667">
    <property type="entry name" value="Cupin_8"/>
</dbReference>
<gene>
    <name evidence="4" type="ORF">HID58_054136</name>
</gene>
<evidence type="ECO:0000256" key="2">
    <source>
        <dbReference type="SAM" id="MobiDB-lite"/>
    </source>
</evidence>
<proteinExistence type="inferred from homology"/>
<accession>A0ABQ8AGP0</accession>
<evidence type="ECO:0000256" key="1">
    <source>
        <dbReference type="ARBA" id="ARBA00006801"/>
    </source>
</evidence>
<dbReference type="SUPFAM" id="SSF51197">
    <property type="entry name" value="Clavaminate synthase-like"/>
    <property type="match status" value="1"/>
</dbReference>
<feature type="domain" description="JmjC" evidence="3">
    <location>
        <begin position="1"/>
        <end position="234"/>
    </location>
</feature>
<dbReference type="InterPro" id="IPR014710">
    <property type="entry name" value="RmlC-like_jellyroll"/>
</dbReference>
<evidence type="ECO:0000313" key="4">
    <source>
        <dbReference type="EMBL" id="KAH0891707.1"/>
    </source>
</evidence>
<feature type="region of interest" description="Disordered" evidence="2">
    <location>
        <begin position="74"/>
        <end position="103"/>
    </location>
</feature>
<dbReference type="PROSITE" id="PS51184">
    <property type="entry name" value="JMJC"/>
    <property type="match status" value="1"/>
</dbReference>
<dbReference type="PANTHER" id="PTHR12461">
    <property type="entry name" value="HYPOXIA-INDUCIBLE FACTOR 1 ALPHA INHIBITOR-RELATED"/>
    <property type="match status" value="1"/>
</dbReference>
<dbReference type="Gene3D" id="2.60.120.10">
    <property type="entry name" value="Jelly Rolls"/>
    <property type="match status" value="1"/>
</dbReference>
<reference evidence="4 5" key="1">
    <citation type="submission" date="2021-05" db="EMBL/GenBank/DDBJ databases">
        <title>Genome Assembly of Synthetic Allotetraploid Brassica napus Reveals Homoeologous Exchanges between Subgenomes.</title>
        <authorList>
            <person name="Davis J.T."/>
        </authorList>
    </citation>
    <scope>NUCLEOTIDE SEQUENCE [LARGE SCALE GENOMIC DNA]</scope>
    <source>
        <strain evidence="5">cv. Da-Ae</strain>
        <tissue evidence="4">Seedling</tissue>
    </source>
</reference>
<evidence type="ECO:0000259" key="3">
    <source>
        <dbReference type="PROSITE" id="PS51184"/>
    </source>
</evidence>
<protein>
    <recommendedName>
        <fullName evidence="3">JmjC domain-containing protein</fullName>
    </recommendedName>
</protein>
<keyword evidence="5" id="KW-1185">Reference proteome</keyword>